<organism evidence="3 4">
    <name type="scientific">Roseivirga ehrenbergii (strain DSM 102268 / JCM 13514 / KCTC 12282 / NCIMB 14502 / KMM 6017)</name>
    <dbReference type="NCBI Taxonomy" id="279360"/>
    <lineage>
        <taxon>Bacteria</taxon>
        <taxon>Pseudomonadati</taxon>
        <taxon>Bacteroidota</taxon>
        <taxon>Cytophagia</taxon>
        <taxon>Cytophagales</taxon>
        <taxon>Roseivirgaceae</taxon>
        <taxon>Roseivirga</taxon>
    </lineage>
</organism>
<dbReference type="Gene3D" id="2.60.40.200">
    <property type="entry name" value="Superoxide dismutase, copper/zinc binding domain"/>
    <property type="match status" value="1"/>
</dbReference>
<dbReference type="SUPFAM" id="SSF49329">
    <property type="entry name" value="Cu,Zn superoxide dismutase-like"/>
    <property type="match status" value="1"/>
</dbReference>
<comment type="caution">
    <text evidence="3">The sequence shown here is derived from an EMBL/GenBank/DDBJ whole genome shotgun (WGS) entry which is preliminary data.</text>
</comment>
<dbReference type="Pfam" id="PF00080">
    <property type="entry name" value="Sod_Cu"/>
    <property type="match status" value="1"/>
</dbReference>
<reference evidence="3" key="1">
    <citation type="submission" date="2016-01" db="EMBL/GenBank/DDBJ databases">
        <title>Genome sequencing of Roseivirga ehrenbergii KMM 6017.</title>
        <authorList>
            <person name="Selvaratnam C."/>
            <person name="Thevarajoo S."/>
            <person name="Goh K.M."/>
            <person name="Ee R."/>
            <person name="Chan K.-G."/>
            <person name="Chong C.S."/>
        </authorList>
    </citation>
    <scope>NUCLEOTIDE SEQUENCE [LARGE SCALE GENOMIC DNA]</scope>
    <source>
        <strain evidence="3">KMM 6017</strain>
    </source>
</reference>
<dbReference type="CDD" id="cd00305">
    <property type="entry name" value="Cu-Zn_Superoxide_Dismutase"/>
    <property type="match status" value="1"/>
</dbReference>
<comment type="similarity">
    <text evidence="1">Belongs to the Cu-Zn superoxide dismutase family.</text>
</comment>
<gene>
    <name evidence="3" type="ORF">MB14_04765</name>
</gene>
<evidence type="ECO:0000259" key="2">
    <source>
        <dbReference type="Pfam" id="PF00080"/>
    </source>
</evidence>
<evidence type="ECO:0000313" key="4">
    <source>
        <dbReference type="Proteomes" id="UP000075583"/>
    </source>
</evidence>
<accession>A0A150X756</accession>
<feature type="domain" description="Superoxide dismutase copper/zinc binding" evidence="2">
    <location>
        <begin position="62"/>
        <end position="193"/>
    </location>
</feature>
<sequence>MDMMKKQINGMLLICAVAALTFGCSQSKEKSEEKLDSPTETAEESLESVIVDLESKSDSQLKGTVIFKELANGKINIDVNLMNIEPGDHAVHIHAIGDCSAPDGTSAGGHWNPMGVDHGNRAEGGDFHQGDIGNLTVREDGNGSLSMDVEGWTIGGDESTNILNHAVIVHAGPDDFTSQPAGAAGPRIGCGVITLK</sequence>
<dbReference type="PANTHER" id="PTHR10003">
    <property type="entry name" value="SUPEROXIDE DISMUTASE CU-ZN -RELATED"/>
    <property type="match status" value="1"/>
</dbReference>
<proteinExistence type="inferred from homology"/>
<dbReference type="InterPro" id="IPR024134">
    <property type="entry name" value="SOD_Cu/Zn_/chaperone"/>
</dbReference>
<keyword evidence="4" id="KW-1185">Reference proteome</keyword>
<dbReference type="AlphaFoldDB" id="A0A150X756"/>
<evidence type="ECO:0000313" key="3">
    <source>
        <dbReference type="EMBL" id="KYG74526.1"/>
    </source>
</evidence>
<dbReference type="STRING" id="279360.MB14_04765"/>
<name>A0A150X756_ROSEK</name>
<evidence type="ECO:0000256" key="1">
    <source>
        <dbReference type="ARBA" id="ARBA00010457"/>
    </source>
</evidence>
<dbReference type="EMBL" id="LQZQ01000045">
    <property type="protein sequence ID" value="KYG74526.1"/>
    <property type="molecule type" value="Genomic_DNA"/>
</dbReference>
<dbReference type="GO" id="GO:0005507">
    <property type="term" value="F:copper ion binding"/>
    <property type="evidence" value="ECO:0007669"/>
    <property type="project" value="InterPro"/>
</dbReference>
<dbReference type="InterPro" id="IPR001424">
    <property type="entry name" value="SOD_Cu_Zn_dom"/>
</dbReference>
<dbReference type="Proteomes" id="UP000075583">
    <property type="component" value="Unassembled WGS sequence"/>
</dbReference>
<dbReference type="InterPro" id="IPR036423">
    <property type="entry name" value="SOD-like_Cu/Zn_dom_sf"/>
</dbReference>
<protein>
    <recommendedName>
        <fullName evidence="2">Superoxide dismutase copper/zinc binding domain-containing protein</fullName>
    </recommendedName>
</protein>
<dbReference type="GO" id="GO:0006801">
    <property type="term" value="P:superoxide metabolic process"/>
    <property type="evidence" value="ECO:0007669"/>
    <property type="project" value="InterPro"/>
</dbReference>
<dbReference type="PROSITE" id="PS51257">
    <property type="entry name" value="PROKAR_LIPOPROTEIN"/>
    <property type="match status" value="1"/>
</dbReference>